<proteinExistence type="predicted"/>
<gene>
    <name evidence="1" type="ordered locus">VIT_04s0023g01590</name>
</gene>
<reference evidence="2" key="1">
    <citation type="journal article" date="2007" name="Nature">
        <title>The grapevine genome sequence suggests ancestral hexaploidization in major angiosperm phyla.</title>
        <authorList>
            <consortium name="The French-Italian Public Consortium for Grapevine Genome Characterization."/>
            <person name="Jaillon O."/>
            <person name="Aury J.-M."/>
            <person name="Noel B."/>
            <person name="Policriti A."/>
            <person name="Clepet C."/>
            <person name="Casagrande A."/>
            <person name="Choisne N."/>
            <person name="Aubourg S."/>
            <person name="Vitulo N."/>
            <person name="Jubin C."/>
            <person name="Vezzi A."/>
            <person name="Legeai F."/>
            <person name="Hugueney P."/>
            <person name="Dasilva C."/>
            <person name="Horner D."/>
            <person name="Mica E."/>
            <person name="Jublot D."/>
            <person name="Poulain J."/>
            <person name="Bruyere C."/>
            <person name="Billault A."/>
            <person name="Segurens B."/>
            <person name="Gouyvenoux M."/>
            <person name="Ugarte E."/>
            <person name="Cattonaro F."/>
            <person name="Anthouard V."/>
            <person name="Vico V."/>
            <person name="Del Fabbro C."/>
            <person name="Alaux M."/>
            <person name="Di Gaspero G."/>
            <person name="Dumas V."/>
            <person name="Felice N."/>
            <person name="Paillard S."/>
            <person name="Juman I."/>
            <person name="Moroldo M."/>
            <person name="Scalabrin S."/>
            <person name="Canaguier A."/>
            <person name="Le Clainche I."/>
            <person name="Malacrida G."/>
            <person name="Durand E."/>
            <person name="Pesole G."/>
            <person name="Laucou V."/>
            <person name="Chatelet P."/>
            <person name="Merdinoglu D."/>
            <person name="Delledonne M."/>
            <person name="Pezzotti M."/>
            <person name="Lecharny A."/>
            <person name="Scarpelli C."/>
            <person name="Artiguenave F."/>
            <person name="Pe M.E."/>
            <person name="Valle G."/>
            <person name="Morgante M."/>
            <person name="Caboche M."/>
            <person name="Adam-Blondon A.-F."/>
            <person name="Weissenbach J."/>
            <person name="Quetier F."/>
            <person name="Wincker P."/>
        </authorList>
    </citation>
    <scope>NUCLEOTIDE SEQUENCE [LARGE SCALE GENOMIC DNA]</scope>
    <source>
        <strain evidence="2">cv. Pinot noir / PN40024</strain>
    </source>
</reference>
<dbReference type="InParanoid" id="F6GWX3"/>
<sequence>MGLKRSDLLWHKLRWYGRGVAELKVGRLEQSLLRGWEVLICAELELYSAIISWVGAAAYQRT</sequence>
<accession>F6GWX3</accession>
<evidence type="ECO:0000313" key="1">
    <source>
        <dbReference type="EMBL" id="CCB44459.1"/>
    </source>
</evidence>
<keyword evidence="2" id="KW-1185">Reference proteome</keyword>
<protein>
    <submittedName>
        <fullName evidence="1">Uncharacterized protein</fullName>
    </submittedName>
</protein>
<dbReference type="EMBL" id="FN594959">
    <property type="protein sequence ID" value="CCB44459.1"/>
    <property type="molecule type" value="Genomic_DNA"/>
</dbReference>
<name>F6GWX3_VITVI</name>
<evidence type="ECO:0000313" key="2">
    <source>
        <dbReference type="Proteomes" id="UP000009183"/>
    </source>
</evidence>
<dbReference type="PaxDb" id="29760-VIT_04s0023g01590.t01"/>
<dbReference type="Proteomes" id="UP000009183">
    <property type="component" value="Chromosome 4"/>
</dbReference>
<dbReference type="AlphaFoldDB" id="F6GWX3"/>
<dbReference type="HOGENOM" id="CLU_2908684_0_0_1"/>
<organism evidence="1 2">
    <name type="scientific">Vitis vinifera</name>
    <name type="common">Grape</name>
    <dbReference type="NCBI Taxonomy" id="29760"/>
    <lineage>
        <taxon>Eukaryota</taxon>
        <taxon>Viridiplantae</taxon>
        <taxon>Streptophyta</taxon>
        <taxon>Embryophyta</taxon>
        <taxon>Tracheophyta</taxon>
        <taxon>Spermatophyta</taxon>
        <taxon>Magnoliopsida</taxon>
        <taxon>eudicotyledons</taxon>
        <taxon>Gunneridae</taxon>
        <taxon>Pentapetalae</taxon>
        <taxon>rosids</taxon>
        <taxon>Vitales</taxon>
        <taxon>Vitaceae</taxon>
        <taxon>Viteae</taxon>
        <taxon>Vitis</taxon>
    </lineage>
</organism>